<dbReference type="Proteomes" id="UP000198642">
    <property type="component" value="Unassembled WGS sequence"/>
</dbReference>
<dbReference type="Gene3D" id="1.20.120.490">
    <property type="entry name" value="Hypothetical protein TM1646-like domain"/>
    <property type="match status" value="1"/>
</dbReference>
<reference evidence="2 3" key="1">
    <citation type="submission" date="2016-10" db="EMBL/GenBank/DDBJ databases">
        <authorList>
            <person name="de Groot N.N."/>
        </authorList>
    </citation>
    <scope>NUCLEOTIDE SEQUENCE [LARGE SCALE GENOMIC DNA]</scope>
    <source>
        <strain evidence="2 3">CGMCC 1.3702</strain>
    </source>
</reference>
<evidence type="ECO:0000256" key="1">
    <source>
        <dbReference type="SAM" id="MobiDB-lite"/>
    </source>
</evidence>
<dbReference type="RefSeq" id="WP_090240504.1">
    <property type="nucleotide sequence ID" value="NZ_FOJW01000015.1"/>
</dbReference>
<sequence length="146" mass="16808">MKVNPELQAQMETAAKAQRTPQEGRSSFNEMVQSQTRQLKQQEIRQLMNNITVQGDKLARFRSVRDLVKFKQMVKRFLQETVYNGLALQKSRNFSMDGNSQKLSIVKEVDEKLVALTEEMMNEEKKTVDLLGLIGEIKGLLVNLYT</sequence>
<protein>
    <recommendedName>
        <fullName evidence="4">DUF327 domain-containing protein</fullName>
    </recommendedName>
</protein>
<dbReference type="OrthoDB" id="1680946at2"/>
<feature type="compositionally biased region" description="Polar residues" evidence="1">
    <location>
        <begin position="19"/>
        <end position="34"/>
    </location>
</feature>
<gene>
    <name evidence="2" type="ORF">SAMN04488072_11539</name>
</gene>
<organism evidence="2 3">
    <name type="scientific">Lentibacillus halodurans</name>
    <dbReference type="NCBI Taxonomy" id="237679"/>
    <lineage>
        <taxon>Bacteria</taxon>
        <taxon>Bacillati</taxon>
        <taxon>Bacillota</taxon>
        <taxon>Bacilli</taxon>
        <taxon>Bacillales</taxon>
        <taxon>Bacillaceae</taxon>
        <taxon>Lentibacillus</taxon>
    </lineage>
</organism>
<proteinExistence type="predicted"/>
<keyword evidence="3" id="KW-1185">Reference proteome</keyword>
<dbReference type="AlphaFoldDB" id="A0A1I1A4D3"/>
<name>A0A1I1A4D3_9BACI</name>
<feature type="region of interest" description="Disordered" evidence="1">
    <location>
        <begin position="1"/>
        <end position="34"/>
    </location>
</feature>
<dbReference type="InterPro" id="IPR024042">
    <property type="entry name" value="TM1646-like_dom_sf"/>
</dbReference>
<dbReference type="InterPro" id="IPR005585">
    <property type="entry name" value="DUF327"/>
</dbReference>
<evidence type="ECO:0000313" key="2">
    <source>
        <dbReference type="EMBL" id="SFB31428.1"/>
    </source>
</evidence>
<accession>A0A1I1A4D3</accession>
<dbReference type="STRING" id="237679.SAMN04488072_11539"/>
<evidence type="ECO:0000313" key="3">
    <source>
        <dbReference type="Proteomes" id="UP000198642"/>
    </source>
</evidence>
<dbReference type="SUPFAM" id="SSF158397">
    <property type="entry name" value="TM1646-like"/>
    <property type="match status" value="1"/>
</dbReference>
<dbReference type="Pfam" id="PF03885">
    <property type="entry name" value="DUF327"/>
    <property type="match status" value="1"/>
</dbReference>
<evidence type="ECO:0008006" key="4">
    <source>
        <dbReference type="Google" id="ProtNLM"/>
    </source>
</evidence>
<dbReference type="EMBL" id="FOJW01000015">
    <property type="protein sequence ID" value="SFB31428.1"/>
    <property type="molecule type" value="Genomic_DNA"/>
</dbReference>